<evidence type="ECO:0000256" key="1">
    <source>
        <dbReference type="SAM" id="MobiDB-lite"/>
    </source>
</evidence>
<protein>
    <submittedName>
        <fullName evidence="3">Uncharacterized protein</fullName>
    </submittedName>
</protein>
<reference evidence="3 4" key="1">
    <citation type="submission" date="2016-09" db="EMBL/GenBank/DDBJ databases">
        <title>Rhizobium oryziradicis sp. nov., isolated from the root of rice.</title>
        <authorList>
            <person name="Zhao J."/>
            <person name="Zhang X."/>
        </authorList>
    </citation>
    <scope>NUCLEOTIDE SEQUENCE [LARGE SCALE GENOMIC DNA]</scope>
    <source>
        <strain evidence="3 4">N19</strain>
    </source>
</reference>
<keyword evidence="2" id="KW-0472">Membrane</keyword>
<comment type="caution">
    <text evidence="3">The sequence shown here is derived from an EMBL/GenBank/DDBJ whole genome shotgun (WGS) entry which is preliminary data.</text>
</comment>
<evidence type="ECO:0000313" key="4">
    <source>
        <dbReference type="Proteomes" id="UP000186894"/>
    </source>
</evidence>
<gene>
    <name evidence="3" type="ORF">BJF95_12790</name>
</gene>
<evidence type="ECO:0000313" key="3">
    <source>
        <dbReference type="EMBL" id="OLP42321.1"/>
    </source>
</evidence>
<dbReference type="STRING" id="1867956.BJF95_12790"/>
<proteinExistence type="predicted"/>
<keyword evidence="2" id="KW-1133">Transmembrane helix</keyword>
<feature type="compositionally biased region" description="Low complexity" evidence="1">
    <location>
        <begin position="91"/>
        <end position="100"/>
    </location>
</feature>
<sequence>MKRYGFRPAIRTTCPRPHSDGSVLAVCAFLLAYLLFLPWFPGTTFGPSHSANDLDFSALRGKVHLSARNESRHLRDADRDDNKGGPPPNDIPVVVVDVSPITPPQRAAPQGGWEHTTLAHSSYRSAHQPRAPPLQHS</sequence>
<feature type="transmembrane region" description="Helical" evidence="2">
    <location>
        <begin position="21"/>
        <end position="40"/>
    </location>
</feature>
<name>A0A1Q8ZKL9_9HYPH</name>
<feature type="region of interest" description="Disordered" evidence="1">
    <location>
        <begin position="67"/>
        <end position="137"/>
    </location>
</feature>
<dbReference type="OrthoDB" id="9904698at2"/>
<evidence type="ECO:0000256" key="2">
    <source>
        <dbReference type="SAM" id="Phobius"/>
    </source>
</evidence>
<accession>A0A1Q8ZKL9</accession>
<dbReference type="AlphaFoldDB" id="A0A1Q8ZKL9"/>
<keyword evidence="2" id="KW-0812">Transmembrane</keyword>
<feature type="compositionally biased region" description="Basic and acidic residues" evidence="1">
    <location>
        <begin position="67"/>
        <end position="83"/>
    </location>
</feature>
<dbReference type="Proteomes" id="UP000186894">
    <property type="component" value="Unassembled WGS sequence"/>
</dbReference>
<dbReference type="RefSeq" id="WP_075641792.1">
    <property type="nucleotide sequence ID" value="NZ_MKIM01000033.1"/>
</dbReference>
<dbReference type="EMBL" id="MKIM01000033">
    <property type="protein sequence ID" value="OLP42321.1"/>
    <property type="molecule type" value="Genomic_DNA"/>
</dbReference>
<keyword evidence="4" id="KW-1185">Reference proteome</keyword>
<organism evidence="3 4">
    <name type="scientific">Rhizobium oryziradicis</name>
    <dbReference type="NCBI Taxonomy" id="1867956"/>
    <lineage>
        <taxon>Bacteria</taxon>
        <taxon>Pseudomonadati</taxon>
        <taxon>Pseudomonadota</taxon>
        <taxon>Alphaproteobacteria</taxon>
        <taxon>Hyphomicrobiales</taxon>
        <taxon>Rhizobiaceae</taxon>
        <taxon>Rhizobium/Agrobacterium group</taxon>
        <taxon>Rhizobium</taxon>
    </lineage>
</organism>